<reference evidence="2 3" key="1">
    <citation type="submission" date="2016-10" db="EMBL/GenBank/DDBJ databases">
        <authorList>
            <person name="de Groot N.N."/>
        </authorList>
    </citation>
    <scope>NUCLEOTIDE SEQUENCE [LARGE SCALE GENOMIC DNA]</scope>
    <source>
        <strain evidence="2 3">DSM 21039</strain>
    </source>
</reference>
<keyword evidence="3" id="KW-1185">Reference proteome</keyword>
<organism evidence="2 3">
    <name type="scientific">Chitinophaga rupis</name>
    <dbReference type="NCBI Taxonomy" id="573321"/>
    <lineage>
        <taxon>Bacteria</taxon>
        <taxon>Pseudomonadati</taxon>
        <taxon>Bacteroidota</taxon>
        <taxon>Chitinophagia</taxon>
        <taxon>Chitinophagales</taxon>
        <taxon>Chitinophagaceae</taxon>
        <taxon>Chitinophaga</taxon>
    </lineage>
</organism>
<evidence type="ECO:0000313" key="3">
    <source>
        <dbReference type="Proteomes" id="UP000198984"/>
    </source>
</evidence>
<dbReference type="AlphaFoldDB" id="A0A1H7R347"/>
<feature type="transmembrane region" description="Helical" evidence="1">
    <location>
        <begin position="223"/>
        <end position="240"/>
    </location>
</feature>
<dbReference type="STRING" id="573321.SAMN04488505_102515"/>
<dbReference type="RefSeq" id="WP_089909940.1">
    <property type="nucleotide sequence ID" value="NZ_FOBB01000002.1"/>
</dbReference>
<keyword evidence="1" id="KW-0812">Transmembrane</keyword>
<keyword evidence="1" id="KW-1133">Transmembrane helix</keyword>
<accession>A0A1H7R347</accession>
<keyword evidence="1" id="KW-0472">Membrane</keyword>
<protein>
    <recommendedName>
        <fullName evidence="4">Peroxidase</fullName>
    </recommendedName>
</protein>
<evidence type="ECO:0000313" key="2">
    <source>
        <dbReference type="EMBL" id="SEL54656.1"/>
    </source>
</evidence>
<feature type="transmembrane region" description="Helical" evidence="1">
    <location>
        <begin position="200"/>
        <end position="217"/>
    </location>
</feature>
<sequence length="435" mass="49505">MKTFTDQNGLIVIADIDANKLSILCNELHLLHTAIITKADNPFRKIKGIHFARFVIFPDPLAAQPPGQLFRLVYSCTYDGLLDTYLQAMTAGENISPFQKIFSCCKDYDPAIPPASAITTFIKGHIQRVDAYYSGYRGLSTDIIGKEAEIYTHIQQFLRERTFAATDDPKFIKQEIVQYIHQQVPDYNHIKAVPLPYIKPVYAGLLIGLLLIGLLALAGIIHLYLLAVLVVLIAVIIFYLRRLEKTAPELPDTEQEVAAVPSLTKDEDFYAQNQLSHLVAISPGRFRLGVLRTVLWLINLLAKYSFNKGALGGISTIHFAGWSVLEKERTLLFFSNFDGSWENYLSDFVDRAAVGLTGVWSNTINFPRTGWLVFKGAADEERFKNWTRKYQIHTQVWYSAFEELTVKNIWRNHRIALGLNEEMNDMQTKQWLNLL</sequence>
<dbReference type="Proteomes" id="UP000198984">
    <property type="component" value="Unassembled WGS sequence"/>
</dbReference>
<name>A0A1H7R347_9BACT</name>
<evidence type="ECO:0000256" key="1">
    <source>
        <dbReference type="SAM" id="Phobius"/>
    </source>
</evidence>
<proteinExistence type="predicted"/>
<evidence type="ECO:0008006" key="4">
    <source>
        <dbReference type="Google" id="ProtNLM"/>
    </source>
</evidence>
<dbReference type="EMBL" id="FOBB01000002">
    <property type="protein sequence ID" value="SEL54656.1"/>
    <property type="molecule type" value="Genomic_DNA"/>
</dbReference>
<dbReference type="OrthoDB" id="116741at2"/>
<gene>
    <name evidence="2" type="ORF">SAMN04488505_102515</name>
</gene>